<evidence type="ECO:0000313" key="4">
    <source>
        <dbReference type="Proteomes" id="UP000751190"/>
    </source>
</evidence>
<evidence type="ECO:0000259" key="2">
    <source>
        <dbReference type="SMART" id="SM01285"/>
    </source>
</evidence>
<comment type="similarity">
    <text evidence="1">Belongs to the peptidase M24 family. SPT16 subfamily.</text>
</comment>
<feature type="non-terminal residue" evidence="3">
    <location>
        <position position="1"/>
    </location>
</feature>
<reference evidence="3" key="1">
    <citation type="submission" date="2021-05" db="EMBL/GenBank/DDBJ databases">
        <title>The genome of the haptophyte Pavlova lutheri (Diacronema luteri, Pavlovales) - a model for lipid biosynthesis in eukaryotic algae.</title>
        <authorList>
            <person name="Hulatt C.J."/>
            <person name="Posewitz M.C."/>
        </authorList>
    </citation>
    <scope>NUCLEOTIDE SEQUENCE</scope>
    <source>
        <strain evidence="3">NIVA-4/92</strain>
    </source>
</reference>
<accession>A0A8J5X8V6</accession>
<comment type="function">
    <text evidence="1">Component of the FACT complex, a general chromatin factor that acts to reorganize nucleosomes. The FACT complex is involved in multiple processes that require DNA as a template such as mRNA elongation, DNA replication and DNA repair. During transcription elongation the FACT complex acts as a histone chaperone that both destabilizes and restores nucleosomal structure. It facilitates the passage of RNA polymerase II and transcription by promoting the dissociation of one histone H2A-H2B dimer from the nucleosome, then subsequently promotes the reestablishment of the nucleosome following the passage of RNA polymerase II.</text>
</comment>
<name>A0A8J5X8V6_DIALT</name>
<dbReference type="OrthoDB" id="10251642at2759"/>
<dbReference type="PANTHER" id="PTHR13980:SF15">
    <property type="entry name" value="FACT COMPLEX SUBUNIT SPT16"/>
    <property type="match status" value="1"/>
</dbReference>
<keyword evidence="1" id="KW-0539">Nucleus</keyword>
<keyword evidence="1" id="KW-0234">DNA repair</keyword>
<dbReference type="EMBL" id="JAGTXO010000062">
    <property type="protein sequence ID" value="KAG8457804.1"/>
    <property type="molecule type" value="Genomic_DNA"/>
</dbReference>
<dbReference type="InterPro" id="IPR029148">
    <property type="entry name" value="FACT-SPT16_Nlobe"/>
</dbReference>
<evidence type="ECO:0000256" key="1">
    <source>
        <dbReference type="RuleBase" id="RU367052"/>
    </source>
</evidence>
<dbReference type="Proteomes" id="UP000751190">
    <property type="component" value="Unassembled WGS sequence"/>
</dbReference>
<dbReference type="PANTHER" id="PTHR13980">
    <property type="entry name" value="CDC68 RELATED"/>
    <property type="match status" value="1"/>
</dbReference>
<dbReference type="GO" id="GO:0031491">
    <property type="term" value="F:nucleosome binding"/>
    <property type="evidence" value="ECO:0007669"/>
    <property type="project" value="TreeGrafter"/>
</dbReference>
<protein>
    <recommendedName>
        <fullName evidence="1">FACT complex subunit</fullName>
    </recommendedName>
</protein>
<comment type="subunit">
    <text evidence="1">Component of the FACT complex.</text>
</comment>
<keyword evidence="1" id="KW-0227">DNA damage</keyword>
<dbReference type="GO" id="GO:0006368">
    <property type="term" value="P:transcription elongation by RNA polymerase II"/>
    <property type="evidence" value="ECO:0007669"/>
    <property type="project" value="TreeGrafter"/>
</dbReference>
<dbReference type="Gene3D" id="3.40.350.10">
    <property type="entry name" value="Creatinase/prolidase N-terminal domain"/>
    <property type="match status" value="1"/>
</dbReference>
<dbReference type="GO" id="GO:0006260">
    <property type="term" value="P:DNA replication"/>
    <property type="evidence" value="ECO:0007669"/>
    <property type="project" value="UniProtKB-KW"/>
</dbReference>
<gene>
    <name evidence="3" type="ORF">KFE25_005073</name>
</gene>
<sequence length="218" mass="23471">MSDQKALRIDAPLFWRRAAKLYDAWKAGRGVAGSPWHGLDALVIDTGKYDEEALYLRSTSMHNWLFGLELPETVLLFTETMMYALAGSKKVGLLEAAMAERPDDAPFSILCYMRSKADGDAANYATLRDKLAGSYAGQAVALLLKEAPVGDAAAAWRSALAAAALSQRDLAPAVSELLLVKDEAETAHVRVAGLVSAALVEQHLLSAIKTIIDEEKPA</sequence>
<keyword evidence="1" id="KW-0235">DNA replication</keyword>
<keyword evidence="4" id="KW-1185">Reference proteome</keyword>
<keyword evidence="1" id="KW-0158">Chromosome</keyword>
<organism evidence="3 4">
    <name type="scientific">Diacronema lutheri</name>
    <name type="common">Unicellular marine alga</name>
    <name type="synonym">Monochrysis lutheri</name>
    <dbReference type="NCBI Taxonomy" id="2081491"/>
    <lineage>
        <taxon>Eukaryota</taxon>
        <taxon>Haptista</taxon>
        <taxon>Haptophyta</taxon>
        <taxon>Pavlovophyceae</taxon>
        <taxon>Pavlovales</taxon>
        <taxon>Pavlovaceae</taxon>
        <taxon>Diacronema</taxon>
    </lineage>
</organism>
<dbReference type="AlphaFoldDB" id="A0A8J5X8V6"/>
<feature type="domain" description="FACT complex subunit SPT16 N-terminal lobe" evidence="2">
    <location>
        <begin position="9"/>
        <end position="174"/>
    </location>
</feature>
<evidence type="ECO:0000313" key="3">
    <source>
        <dbReference type="EMBL" id="KAG8457804.1"/>
    </source>
</evidence>
<comment type="caution">
    <text evidence="3">The sequence shown here is derived from an EMBL/GenBank/DDBJ whole genome shotgun (WGS) entry which is preliminary data.</text>
</comment>
<dbReference type="SMART" id="SM01285">
    <property type="entry name" value="FACT-Spt16_Nlob"/>
    <property type="match status" value="1"/>
</dbReference>
<comment type="subcellular location">
    <subcellularLocation>
        <location evidence="1">Nucleus</location>
    </subcellularLocation>
    <subcellularLocation>
        <location evidence="1">Chromosome</location>
    </subcellularLocation>
</comment>
<proteinExistence type="inferred from homology"/>
<dbReference type="InterPro" id="IPR040258">
    <property type="entry name" value="Spt16"/>
</dbReference>
<dbReference type="Pfam" id="PF14826">
    <property type="entry name" value="FACT-Spt16_Nlob"/>
    <property type="match status" value="1"/>
</dbReference>
<dbReference type="GO" id="GO:0006281">
    <property type="term" value="P:DNA repair"/>
    <property type="evidence" value="ECO:0007669"/>
    <property type="project" value="UniProtKB-UniRule"/>
</dbReference>
<dbReference type="GO" id="GO:0035101">
    <property type="term" value="C:FACT complex"/>
    <property type="evidence" value="ECO:0007669"/>
    <property type="project" value="UniProtKB-UniRule"/>
</dbReference>
<keyword evidence="1" id="KW-0805">Transcription regulation</keyword>
<keyword evidence="1" id="KW-0804">Transcription</keyword>
<dbReference type="InterPro" id="IPR029149">
    <property type="entry name" value="Creatin/AminoP/Spt16_N"/>
</dbReference>